<organism evidence="3 5">
    <name type="scientific">Nitrosomonas communis</name>
    <dbReference type="NCBI Taxonomy" id="44574"/>
    <lineage>
        <taxon>Bacteria</taxon>
        <taxon>Pseudomonadati</taxon>
        <taxon>Pseudomonadota</taxon>
        <taxon>Betaproteobacteria</taxon>
        <taxon>Nitrosomonadales</taxon>
        <taxon>Nitrosomonadaceae</taxon>
        <taxon>Nitrosomonas</taxon>
    </lineage>
</organism>
<dbReference type="GO" id="GO:0043682">
    <property type="term" value="F:P-type divalent copper transporter activity"/>
    <property type="evidence" value="ECO:0007669"/>
    <property type="project" value="TreeGrafter"/>
</dbReference>
<evidence type="ECO:0000313" key="4">
    <source>
        <dbReference type="EMBL" id="TYP81183.1"/>
    </source>
</evidence>
<dbReference type="GO" id="GO:0005507">
    <property type="term" value="F:copper ion binding"/>
    <property type="evidence" value="ECO:0007669"/>
    <property type="project" value="TreeGrafter"/>
</dbReference>
<dbReference type="GO" id="GO:0016020">
    <property type="term" value="C:membrane"/>
    <property type="evidence" value="ECO:0007669"/>
    <property type="project" value="TreeGrafter"/>
</dbReference>
<dbReference type="PATRIC" id="fig|44574.3.peg.156"/>
<keyword evidence="2" id="KW-0472">Membrane</keyword>
<feature type="transmembrane region" description="Helical" evidence="2">
    <location>
        <begin position="80"/>
        <end position="100"/>
    </location>
</feature>
<dbReference type="SUPFAM" id="SSF56784">
    <property type="entry name" value="HAD-like"/>
    <property type="match status" value="1"/>
</dbReference>
<dbReference type="AlphaFoldDB" id="A0A0F7KC05"/>
<feature type="transmembrane region" description="Helical" evidence="2">
    <location>
        <begin position="55"/>
        <end position="74"/>
    </location>
</feature>
<protein>
    <submittedName>
        <fullName evidence="4">Cu+-exporting ATPase</fullName>
    </submittedName>
</protein>
<keyword evidence="2" id="KW-0812">Transmembrane</keyword>
<dbReference type="Gene3D" id="3.40.50.1000">
    <property type="entry name" value="HAD superfamily/HAD-like"/>
    <property type="match status" value="1"/>
</dbReference>
<keyword evidence="1" id="KW-1278">Translocase</keyword>
<name>A0A0F7KC05_9PROT</name>
<reference evidence="5" key="1">
    <citation type="submission" date="2015-05" db="EMBL/GenBank/DDBJ databases">
        <title>Draft genome of Nitrosomonas communis strain Nm2.</title>
        <authorList>
            <person name="Kozlowski J.A."/>
            <person name="Kits K.D."/>
            <person name="Stein L.Y."/>
        </authorList>
    </citation>
    <scope>NUCLEOTIDE SEQUENCE [LARGE SCALE GENOMIC DNA]</scope>
    <source>
        <strain evidence="5">Nm2</strain>
    </source>
</reference>
<dbReference type="KEGG" id="nco:AAW31_00620"/>
<reference evidence="4 6" key="3">
    <citation type="submission" date="2019-07" db="EMBL/GenBank/DDBJ databases">
        <title>Active sludge and wastewater microbial communities from Klosterneuburg, Austria.</title>
        <authorList>
            <person name="Wagner M."/>
        </authorList>
    </citation>
    <scope>NUCLEOTIDE SEQUENCE [LARGE SCALE GENOMIC DNA]</scope>
    <source>
        <strain evidence="4 6">Nm2</strain>
    </source>
</reference>
<reference evidence="3 5" key="2">
    <citation type="journal article" date="2016" name="Genome Announc.">
        <title>Genome Sequence of Nitrosomonas communis Strain Nm2, a Mesophilic Ammonia-Oxidizing Bacterium Isolated from Mediterranean Soil.</title>
        <authorList>
            <person name="Kozlowski J.A."/>
            <person name="Kits K.D."/>
            <person name="Stein L.Y."/>
        </authorList>
    </citation>
    <scope>NUCLEOTIDE SEQUENCE [LARGE SCALE GENOMIC DNA]</scope>
    <source>
        <strain evidence="3 5">Nm2</strain>
    </source>
</reference>
<evidence type="ECO:0000256" key="1">
    <source>
        <dbReference type="ARBA" id="ARBA00022967"/>
    </source>
</evidence>
<sequence>MYPHWLAADVGIAIGTGTDVAMKSAGITCLKGGLSGIVRARKLSMAIMSNIRQKLVFVFINNAAGVPVAAGMLYPFFSILLSPIFAAAVMSLYSIVSLVIL</sequence>
<dbReference type="EMBL" id="VNHT01000052">
    <property type="protein sequence ID" value="TYP81183.1"/>
    <property type="molecule type" value="Genomic_DNA"/>
</dbReference>
<evidence type="ECO:0000313" key="5">
    <source>
        <dbReference type="Proteomes" id="UP000034156"/>
    </source>
</evidence>
<evidence type="ECO:0000313" key="3">
    <source>
        <dbReference type="EMBL" id="AKH36658.1"/>
    </source>
</evidence>
<dbReference type="Proteomes" id="UP000324176">
    <property type="component" value="Unassembled WGS sequence"/>
</dbReference>
<accession>A0A0F7KC05</accession>
<evidence type="ECO:0000256" key="2">
    <source>
        <dbReference type="SAM" id="Phobius"/>
    </source>
</evidence>
<evidence type="ECO:0000313" key="6">
    <source>
        <dbReference type="Proteomes" id="UP000324176"/>
    </source>
</evidence>
<dbReference type="PANTHER" id="PTHR43520">
    <property type="entry name" value="ATP7, ISOFORM B"/>
    <property type="match status" value="1"/>
</dbReference>
<dbReference type="EMBL" id="CP011451">
    <property type="protein sequence ID" value="AKH36658.1"/>
    <property type="molecule type" value="Genomic_DNA"/>
</dbReference>
<dbReference type="GO" id="GO:0055070">
    <property type="term" value="P:copper ion homeostasis"/>
    <property type="evidence" value="ECO:0007669"/>
    <property type="project" value="TreeGrafter"/>
</dbReference>
<proteinExistence type="predicted"/>
<keyword evidence="2" id="KW-1133">Transmembrane helix</keyword>
<dbReference type="InterPro" id="IPR036412">
    <property type="entry name" value="HAD-like_sf"/>
</dbReference>
<keyword evidence="5" id="KW-1185">Reference proteome</keyword>
<gene>
    <name evidence="3" type="ORF">AAW31_00620</name>
    <name evidence="4" type="ORF">BCL69_105215</name>
</gene>
<dbReference type="PANTHER" id="PTHR43520:SF8">
    <property type="entry name" value="P-TYPE CU(+) TRANSPORTER"/>
    <property type="match status" value="1"/>
</dbReference>
<dbReference type="InterPro" id="IPR023214">
    <property type="entry name" value="HAD_sf"/>
</dbReference>
<dbReference type="Proteomes" id="UP000034156">
    <property type="component" value="Chromosome"/>
</dbReference>